<reference evidence="1 2" key="1">
    <citation type="submission" date="2019-08" db="EMBL/GenBank/DDBJ databases">
        <title>The genome of the soybean aphid Biotype 1, its phylome, world population structure and adaptation to the North American continent.</title>
        <authorList>
            <person name="Giordano R."/>
            <person name="Donthu R.K."/>
            <person name="Hernandez A.G."/>
            <person name="Wright C.L."/>
            <person name="Zimin A.V."/>
        </authorList>
    </citation>
    <scope>NUCLEOTIDE SEQUENCE [LARGE SCALE GENOMIC DNA]</scope>
    <source>
        <tissue evidence="1">Whole aphids</tissue>
    </source>
</reference>
<keyword evidence="2" id="KW-1185">Reference proteome</keyword>
<evidence type="ECO:0000313" key="2">
    <source>
        <dbReference type="Proteomes" id="UP000475862"/>
    </source>
</evidence>
<accession>A0A6G0STK4</accession>
<name>A0A6G0STK4_APHGL</name>
<gene>
    <name evidence="1" type="ORF">AGLY_017935</name>
</gene>
<dbReference type="Proteomes" id="UP000475862">
    <property type="component" value="Unassembled WGS sequence"/>
</dbReference>
<dbReference type="AlphaFoldDB" id="A0A6G0STK4"/>
<protein>
    <submittedName>
        <fullName evidence="1">Uncharacterized protein</fullName>
    </submittedName>
</protein>
<dbReference type="EMBL" id="VYZN01002547">
    <property type="protein sequence ID" value="KAE9521639.1"/>
    <property type="molecule type" value="Genomic_DNA"/>
</dbReference>
<dbReference type="PANTHER" id="PTHR33939:SF1">
    <property type="entry name" value="DUF4371 DOMAIN-CONTAINING PROTEIN"/>
    <property type="match status" value="1"/>
</dbReference>
<organism evidence="1 2">
    <name type="scientific">Aphis glycines</name>
    <name type="common">Soybean aphid</name>
    <dbReference type="NCBI Taxonomy" id="307491"/>
    <lineage>
        <taxon>Eukaryota</taxon>
        <taxon>Metazoa</taxon>
        <taxon>Ecdysozoa</taxon>
        <taxon>Arthropoda</taxon>
        <taxon>Hexapoda</taxon>
        <taxon>Insecta</taxon>
        <taxon>Pterygota</taxon>
        <taxon>Neoptera</taxon>
        <taxon>Paraneoptera</taxon>
        <taxon>Hemiptera</taxon>
        <taxon>Sternorrhyncha</taxon>
        <taxon>Aphidomorpha</taxon>
        <taxon>Aphidoidea</taxon>
        <taxon>Aphididae</taxon>
        <taxon>Aphidini</taxon>
        <taxon>Aphis</taxon>
        <taxon>Aphis</taxon>
    </lineage>
</organism>
<dbReference type="PANTHER" id="PTHR33939">
    <property type="entry name" value="PROTEIN CBG22215"/>
    <property type="match status" value="1"/>
</dbReference>
<sequence length="243" mass="28359">MANVLPSTKNPMEKPISSGQRIMIVNSYKMELKKNPNLTVREARIYISKQLGIGQRTFSNVISEYNSNKTVTSPCKTRIRTSFKYKFDDLQMNTVRFHVHSFWFNKTIPTLDKILQVIKDDDTLPDISRMNLHRLLKSMDFVYTKRNRNSALIEKDEIVLWRRRYLQNIRKYREEGRHLYYLDETWVNAGDYTSKTWVEKTIKSPRDAFFQGLTTGSQNPSGKGKRLIVLHIGSEDGFVPGGL</sequence>
<proteinExistence type="predicted"/>
<comment type="caution">
    <text evidence="1">The sequence shown here is derived from an EMBL/GenBank/DDBJ whole genome shotgun (WGS) entry which is preliminary data.</text>
</comment>
<evidence type="ECO:0000313" key="1">
    <source>
        <dbReference type="EMBL" id="KAE9521639.1"/>
    </source>
</evidence>
<dbReference type="OrthoDB" id="10039611at2759"/>